<dbReference type="InterPro" id="IPR036971">
    <property type="entry name" value="PDEase_catalytic_dom_sf"/>
</dbReference>
<dbReference type="PRINTS" id="PR00387">
    <property type="entry name" value="PDIESTERASE1"/>
</dbReference>
<dbReference type="Proteomes" id="UP000499080">
    <property type="component" value="Unassembled WGS sequence"/>
</dbReference>
<dbReference type="InterPro" id="IPR002073">
    <property type="entry name" value="PDEase_catalytic_dom"/>
</dbReference>
<dbReference type="InterPro" id="IPR003607">
    <property type="entry name" value="HD/PDEase_dom"/>
</dbReference>
<evidence type="ECO:0000313" key="7">
    <source>
        <dbReference type="Proteomes" id="UP000499080"/>
    </source>
</evidence>
<dbReference type="PROSITE" id="PS00126">
    <property type="entry name" value="PDEASE_I_1"/>
    <property type="match status" value="1"/>
</dbReference>
<dbReference type="PANTHER" id="PTHR11347">
    <property type="entry name" value="CYCLIC NUCLEOTIDE PHOSPHODIESTERASE"/>
    <property type="match status" value="1"/>
</dbReference>
<feature type="binding site" evidence="4">
    <location>
        <position position="82"/>
    </location>
    <ligand>
        <name>Zn(2+)</name>
        <dbReference type="ChEBI" id="CHEBI:29105"/>
        <label>1</label>
    </ligand>
</feature>
<accession>A0A4Y1ZPR3</accession>
<organism evidence="6 7">
    <name type="scientific">Araneus ventricosus</name>
    <name type="common">Orbweaver spider</name>
    <name type="synonym">Epeira ventricosa</name>
    <dbReference type="NCBI Taxonomy" id="182803"/>
    <lineage>
        <taxon>Eukaryota</taxon>
        <taxon>Metazoa</taxon>
        <taxon>Ecdysozoa</taxon>
        <taxon>Arthropoda</taxon>
        <taxon>Chelicerata</taxon>
        <taxon>Arachnida</taxon>
        <taxon>Araneae</taxon>
        <taxon>Araneomorphae</taxon>
        <taxon>Entelegynae</taxon>
        <taxon>Araneoidea</taxon>
        <taxon>Araneidae</taxon>
        <taxon>Araneus</taxon>
    </lineage>
</organism>
<keyword evidence="2" id="KW-0378">Hydrolase</keyword>
<dbReference type="CDD" id="cd00077">
    <property type="entry name" value="HDc"/>
    <property type="match status" value="1"/>
</dbReference>
<proteinExistence type="predicted"/>
<keyword evidence="1 4" id="KW-0479">Metal-binding</keyword>
<dbReference type="PROSITE" id="PS51845">
    <property type="entry name" value="PDEASE_I_2"/>
    <property type="match status" value="1"/>
</dbReference>
<evidence type="ECO:0000259" key="5">
    <source>
        <dbReference type="PROSITE" id="PS51845"/>
    </source>
</evidence>
<evidence type="ECO:0000313" key="6">
    <source>
        <dbReference type="EMBL" id="GBL62012.1"/>
    </source>
</evidence>
<feature type="non-terminal residue" evidence="6">
    <location>
        <position position="97"/>
    </location>
</feature>
<evidence type="ECO:0000256" key="3">
    <source>
        <dbReference type="PIRSR" id="PIRSR623088-1"/>
    </source>
</evidence>
<feature type="binding site" evidence="4">
    <location>
        <position position="45"/>
    </location>
    <ligand>
        <name>Zn(2+)</name>
        <dbReference type="ChEBI" id="CHEBI:29105"/>
        <label>1</label>
    </ligand>
</feature>
<sequence>MSHYLLNRFGLIQKFKMSTASLESFLVQIENGYERYRNPYHNNMHAADVTQTVAYLLCQAGLANWLTDIEIFATLFAAIIHDYEHTGTTNSFHVMSG</sequence>
<dbReference type="GO" id="GO:0046872">
    <property type="term" value="F:metal ion binding"/>
    <property type="evidence" value="ECO:0007669"/>
    <property type="project" value="UniProtKB-KW"/>
</dbReference>
<dbReference type="Pfam" id="PF00233">
    <property type="entry name" value="PDEase_I"/>
    <property type="match status" value="1"/>
</dbReference>
<dbReference type="OrthoDB" id="189220at2759"/>
<dbReference type="InterPro" id="IPR023088">
    <property type="entry name" value="PDEase"/>
</dbReference>
<dbReference type="GO" id="GO:0004114">
    <property type="term" value="F:3',5'-cyclic-nucleotide phosphodiesterase activity"/>
    <property type="evidence" value="ECO:0007669"/>
    <property type="project" value="InterPro"/>
</dbReference>
<dbReference type="InterPro" id="IPR023174">
    <property type="entry name" value="PDEase_CS"/>
</dbReference>
<evidence type="ECO:0000256" key="1">
    <source>
        <dbReference type="ARBA" id="ARBA00022723"/>
    </source>
</evidence>
<protein>
    <submittedName>
        <fullName evidence="6">Calcium/calmodulin-dependent 3',5'-cyclic nucleotide phosphodiesterase 1</fullName>
    </submittedName>
</protein>
<dbReference type="AlphaFoldDB" id="A0A4Y1ZPR3"/>
<gene>
    <name evidence="6" type="primary">Pde1c_3</name>
    <name evidence="6" type="ORF">AVEN_225120_1</name>
</gene>
<comment type="caution">
    <text evidence="6">The sequence shown here is derived from an EMBL/GenBank/DDBJ whole genome shotgun (WGS) entry which is preliminary data.</text>
</comment>
<feature type="binding site" evidence="4">
    <location>
        <position position="81"/>
    </location>
    <ligand>
        <name>Zn(2+)</name>
        <dbReference type="ChEBI" id="CHEBI:29105"/>
        <label>1</label>
    </ligand>
</feature>
<evidence type="ECO:0000256" key="2">
    <source>
        <dbReference type="ARBA" id="ARBA00022801"/>
    </source>
</evidence>
<reference evidence="6 7" key="1">
    <citation type="journal article" date="2019" name="Sci. Rep.">
        <title>Orb-weaving spider Araneus ventricosus genome elucidates the spidroin gene catalogue.</title>
        <authorList>
            <person name="Kono N."/>
            <person name="Nakamura H."/>
            <person name="Ohtoshi R."/>
            <person name="Moran D.A.P."/>
            <person name="Shinohara A."/>
            <person name="Yoshida Y."/>
            <person name="Fujiwara M."/>
            <person name="Mori M."/>
            <person name="Tomita M."/>
            <person name="Arakawa K."/>
        </authorList>
    </citation>
    <scope>NUCLEOTIDE SEQUENCE [LARGE SCALE GENOMIC DNA]</scope>
</reference>
<evidence type="ECO:0000256" key="4">
    <source>
        <dbReference type="PIRSR" id="PIRSR623088-3"/>
    </source>
</evidence>
<feature type="binding site" evidence="4">
    <location>
        <position position="82"/>
    </location>
    <ligand>
        <name>Zn(2+)</name>
        <dbReference type="ChEBI" id="CHEBI:29105"/>
        <label>2</label>
    </ligand>
</feature>
<dbReference type="EMBL" id="BGPR01076664">
    <property type="protein sequence ID" value="GBL62012.1"/>
    <property type="molecule type" value="Genomic_DNA"/>
</dbReference>
<dbReference type="SUPFAM" id="SSF109604">
    <property type="entry name" value="HD-domain/PDEase-like"/>
    <property type="match status" value="1"/>
</dbReference>
<keyword evidence="7" id="KW-1185">Reference proteome</keyword>
<dbReference type="Gene3D" id="1.10.1300.10">
    <property type="entry name" value="3'5'-cyclic nucleotide phosphodiesterase, catalytic domain"/>
    <property type="match status" value="1"/>
</dbReference>
<dbReference type="GO" id="GO:0007165">
    <property type="term" value="P:signal transduction"/>
    <property type="evidence" value="ECO:0007669"/>
    <property type="project" value="InterPro"/>
</dbReference>
<name>A0A4Y1ZPR3_ARAVE</name>
<feature type="active site" description="Proton donor" evidence="3">
    <location>
        <position position="41"/>
    </location>
</feature>
<feature type="domain" description="PDEase" evidence="5">
    <location>
        <begin position="1"/>
        <end position="97"/>
    </location>
</feature>